<keyword evidence="2" id="KW-1185">Reference proteome</keyword>
<dbReference type="RefSeq" id="WP_265617462.1">
    <property type="nucleotide sequence ID" value="NZ_JAPFRD010000010.1"/>
</dbReference>
<evidence type="ECO:0000313" key="2">
    <source>
        <dbReference type="Proteomes" id="UP001142810"/>
    </source>
</evidence>
<gene>
    <name evidence="1" type="ORF">OPS25_09430</name>
</gene>
<dbReference type="SUPFAM" id="SSF55961">
    <property type="entry name" value="Bet v1-like"/>
    <property type="match status" value="1"/>
</dbReference>
<comment type="caution">
    <text evidence="1">The sequence shown here is derived from an EMBL/GenBank/DDBJ whole genome shotgun (WGS) entry which is preliminary data.</text>
</comment>
<proteinExistence type="predicted"/>
<protein>
    <submittedName>
        <fullName evidence="1">SRPBCC family protein</fullName>
    </submittedName>
</protein>
<dbReference type="EMBL" id="JAPFRD010000010">
    <property type="protein sequence ID" value="MCW8108717.1"/>
    <property type="molecule type" value="Genomic_DNA"/>
</dbReference>
<dbReference type="InterPro" id="IPR023393">
    <property type="entry name" value="START-like_dom_sf"/>
</dbReference>
<sequence length="155" mass="17597">MRCITSRSKEINGAPAAVWAVISDIRNAHNHISAIKHIEILEQPPEGSLIGLKWKETREWMGRDMDEVMWITDAGENSFYETRAESHGCIYQSRLELVPTSTGTTLTMAFYCQPQSMGAKIMWVLTGWMAKNSLSKAFDKDLEDVKKTVESQTER</sequence>
<dbReference type="CDD" id="cd07812">
    <property type="entry name" value="SRPBCC"/>
    <property type="match status" value="1"/>
</dbReference>
<accession>A0ABT3P7I3</accession>
<evidence type="ECO:0000313" key="1">
    <source>
        <dbReference type="EMBL" id="MCW8108717.1"/>
    </source>
</evidence>
<reference evidence="1" key="1">
    <citation type="submission" date="2022-11" db="EMBL/GenBank/DDBJ databases">
        <title>Alteromonas sp. nov., isolated from sea water of the Qingdao.</title>
        <authorList>
            <person name="Wang Q."/>
        </authorList>
    </citation>
    <scope>NUCLEOTIDE SEQUENCE</scope>
    <source>
        <strain evidence="1">ASW11-7</strain>
    </source>
</reference>
<dbReference type="InterPro" id="IPR019587">
    <property type="entry name" value="Polyketide_cyclase/dehydratase"/>
</dbReference>
<dbReference type="Gene3D" id="3.30.530.20">
    <property type="match status" value="1"/>
</dbReference>
<organism evidence="1 2">
    <name type="scientific">Alteromonas aquimaris</name>
    <dbReference type="NCBI Taxonomy" id="2998417"/>
    <lineage>
        <taxon>Bacteria</taxon>
        <taxon>Pseudomonadati</taxon>
        <taxon>Pseudomonadota</taxon>
        <taxon>Gammaproteobacteria</taxon>
        <taxon>Alteromonadales</taxon>
        <taxon>Alteromonadaceae</taxon>
        <taxon>Alteromonas/Salinimonas group</taxon>
        <taxon>Alteromonas</taxon>
    </lineage>
</organism>
<dbReference type="Pfam" id="PF10604">
    <property type="entry name" value="Polyketide_cyc2"/>
    <property type="match status" value="1"/>
</dbReference>
<dbReference type="Proteomes" id="UP001142810">
    <property type="component" value="Unassembled WGS sequence"/>
</dbReference>
<name>A0ABT3P7I3_9ALTE</name>